<dbReference type="Proteomes" id="UP000198417">
    <property type="component" value="Unassembled WGS sequence"/>
</dbReference>
<sequence>MTGITLVQVAVAIYEAVLSELVGMGAGVTEIYMPVSMGACDPDFSAVKAN</sequence>
<accession>A0A238Y1J9</accession>
<keyword evidence="2" id="KW-1185">Reference proteome</keyword>
<evidence type="ECO:0000313" key="2">
    <source>
        <dbReference type="Proteomes" id="UP000198417"/>
    </source>
</evidence>
<protein>
    <submittedName>
        <fullName evidence="1">Uncharacterized protein</fullName>
    </submittedName>
</protein>
<gene>
    <name evidence="1" type="ORF">SAMN06265370_11458</name>
</gene>
<dbReference type="AlphaFoldDB" id="A0A238Y1J9"/>
<organism evidence="1 2">
    <name type="scientific">Puniceibacterium sediminis</name>
    <dbReference type="NCBI Taxonomy" id="1608407"/>
    <lineage>
        <taxon>Bacteria</taxon>
        <taxon>Pseudomonadati</taxon>
        <taxon>Pseudomonadota</taxon>
        <taxon>Alphaproteobacteria</taxon>
        <taxon>Rhodobacterales</taxon>
        <taxon>Paracoccaceae</taxon>
        <taxon>Puniceibacterium</taxon>
    </lineage>
</organism>
<reference evidence="1 2" key="1">
    <citation type="submission" date="2017-06" db="EMBL/GenBank/DDBJ databases">
        <authorList>
            <person name="Kim H.J."/>
            <person name="Triplett B.A."/>
        </authorList>
    </citation>
    <scope>NUCLEOTIDE SEQUENCE [LARGE SCALE GENOMIC DNA]</scope>
    <source>
        <strain evidence="1 2">DSM 29052</strain>
    </source>
</reference>
<dbReference type="EMBL" id="FZNN01000014">
    <property type="protein sequence ID" value="SNR65176.1"/>
    <property type="molecule type" value="Genomic_DNA"/>
</dbReference>
<name>A0A238Y1J9_9RHOB</name>
<dbReference type="RefSeq" id="WP_176439152.1">
    <property type="nucleotide sequence ID" value="NZ_FZNN01000014.1"/>
</dbReference>
<proteinExistence type="predicted"/>
<evidence type="ECO:0000313" key="1">
    <source>
        <dbReference type="EMBL" id="SNR65176.1"/>
    </source>
</evidence>